<organism evidence="2 3">
    <name type="scientific">Marasmiellus scandens</name>
    <dbReference type="NCBI Taxonomy" id="2682957"/>
    <lineage>
        <taxon>Eukaryota</taxon>
        <taxon>Fungi</taxon>
        <taxon>Dikarya</taxon>
        <taxon>Basidiomycota</taxon>
        <taxon>Agaricomycotina</taxon>
        <taxon>Agaricomycetes</taxon>
        <taxon>Agaricomycetidae</taxon>
        <taxon>Agaricales</taxon>
        <taxon>Marasmiineae</taxon>
        <taxon>Omphalotaceae</taxon>
        <taxon>Marasmiellus</taxon>
    </lineage>
</organism>
<sequence>MEDLNVSLESHLLNTLKPVLPVLDTSLRHRLASCINSTDARTIPYTLLLDVSKWTRSNPTALRASSLNPNDYTMVALLAGTTTSPERKFGTYVPPKSEDVLAAERKRERKAITTIVNGVFSVGGAGAAAWIGSANTGWKYEWRVLFSFFVAVVVAISELVLFILWQSRSSPGERKKQQKYIRSKKVEDVPPREIELEGVDTKGLRQRTRTVQDS</sequence>
<keyword evidence="1" id="KW-0812">Transmembrane</keyword>
<feature type="transmembrane region" description="Helical" evidence="1">
    <location>
        <begin position="111"/>
        <end position="132"/>
    </location>
</feature>
<gene>
    <name evidence="2" type="ORF">VKT23_014824</name>
</gene>
<feature type="transmembrane region" description="Helical" evidence="1">
    <location>
        <begin position="144"/>
        <end position="165"/>
    </location>
</feature>
<dbReference type="Pfam" id="PF11712">
    <property type="entry name" value="Vma12"/>
    <property type="match status" value="1"/>
</dbReference>
<protein>
    <submittedName>
        <fullName evidence="2">Uncharacterized protein</fullName>
    </submittedName>
</protein>
<accession>A0ABR1J1S1</accession>
<keyword evidence="1" id="KW-0472">Membrane</keyword>
<keyword evidence="1" id="KW-1133">Transmembrane helix</keyword>
<evidence type="ECO:0000256" key="1">
    <source>
        <dbReference type="SAM" id="Phobius"/>
    </source>
</evidence>
<keyword evidence="3" id="KW-1185">Reference proteome</keyword>
<comment type="caution">
    <text evidence="2">The sequence shown here is derived from an EMBL/GenBank/DDBJ whole genome shotgun (WGS) entry which is preliminary data.</text>
</comment>
<evidence type="ECO:0000313" key="3">
    <source>
        <dbReference type="Proteomes" id="UP001498398"/>
    </source>
</evidence>
<proteinExistence type="predicted"/>
<name>A0ABR1J1S1_9AGAR</name>
<dbReference type="InterPro" id="IPR021013">
    <property type="entry name" value="ATPase_Vma12"/>
</dbReference>
<reference evidence="2 3" key="1">
    <citation type="submission" date="2024-01" db="EMBL/GenBank/DDBJ databases">
        <title>A draft genome for the cacao thread blight pathogen Marasmiellus scandens.</title>
        <authorList>
            <person name="Baruah I.K."/>
            <person name="Leung J."/>
            <person name="Bukari Y."/>
            <person name="Amoako-Attah I."/>
            <person name="Meinhardt L.W."/>
            <person name="Bailey B.A."/>
            <person name="Cohen S.P."/>
        </authorList>
    </citation>
    <scope>NUCLEOTIDE SEQUENCE [LARGE SCALE GENOMIC DNA]</scope>
    <source>
        <strain evidence="2 3">GH-19</strain>
    </source>
</reference>
<evidence type="ECO:0000313" key="2">
    <source>
        <dbReference type="EMBL" id="KAK7445407.1"/>
    </source>
</evidence>
<dbReference type="EMBL" id="JBANRG010000047">
    <property type="protein sequence ID" value="KAK7445407.1"/>
    <property type="molecule type" value="Genomic_DNA"/>
</dbReference>
<dbReference type="Proteomes" id="UP001498398">
    <property type="component" value="Unassembled WGS sequence"/>
</dbReference>